<reference evidence="8" key="1">
    <citation type="submission" date="2003-08" db="EMBL/GenBank/DDBJ databases">
        <authorList>
            <person name="Birren B."/>
            <person name="Nusbaum C."/>
            <person name="Abebe A."/>
            <person name="Abouelleil A."/>
            <person name="Adekoya E."/>
            <person name="Ait-zahra M."/>
            <person name="Allen N."/>
            <person name="Allen T."/>
            <person name="An P."/>
            <person name="Anderson M."/>
            <person name="Anderson S."/>
            <person name="Arachchi H."/>
            <person name="Armbruster J."/>
            <person name="Bachantsang P."/>
            <person name="Baldwin J."/>
            <person name="Barry A."/>
            <person name="Bayul T."/>
            <person name="Blitshsteyn B."/>
            <person name="Bloom T."/>
            <person name="Blye J."/>
            <person name="Boguslavskiy L."/>
            <person name="Borowsky M."/>
            <person name="Boukhgalter B."/>
            <person name="Brunache A."/>
            <person name="Butler J."/>
            <person name="Calixte N."/>
            <person name="Calvo S."/>
            <person name="Camarata J."/>
            <person name="Campo K."/>
            <person name="Chang J."/>
            <person name="Cheshatsang Y."/>
            <person name="Citroen M."/>
            <person name="Collymore A."/>
            <person name="Considine T."/>
            <person name="Cook A."/>
            <person name="Cooke P."/>
            <person name="Corum B."/>
            <person name="Cuomo C."/>
            <person name="David R."/>
            <person name="Dawoe T."/>
            <person name="Degray S."/>
            <person name="Dodge S."/>
            <person name="Dooley K."/>
            <person name="Dorje P."/>
            <person name="Dorjee K."/>
            <person name="Dorris L."/>
            <person name="Duffey N."/>
            <person name="Dupes A."/>
            <person name="Elkins T."/>
            <person name="Engels R."/>
            <person name="Erickson J."/>
            <person name="Farina A."/>
            <person name="Faro S."/>
            <person name="Ferreira P."/>
            <person name="Fischer H."/>
            <person name="Fitzgerald M."/>
            <person name="Foley K."/>
            <person name="Gage D."/>
            <person name="Galagan J."/>
            <person name="Gearin G."/>
            <person name="Gnerre S."/>
            <person name="Gnirke A."/>
            <person name="Goyette A."/>
            <person name="Graham J."/>
            <person name="Grandbois E."/>
            <person name="Gyaltsen K."/>
            <person name="Hafez N."/>
            <person name="Hagopian D."/>
            <person name="Hagos B."/>
            <person name="Hall J."/>
            <person name="Hatcher B."/>
            <person name="Heller A."/>
            <person name="Higgins H."/>
            <person name="Honan T."/>
            <person name="Horn A."/>
            <person name="Houde N."/>
            <person name="Hughes L."/>
            <person name="Hulme W."/>
            <person name="Husby E."/>
            <person name="Iliev I."/>
            <person name="Jaffe D."/>
            <person name="Jones C."/>
            <person name="Kamal M."/>
            <person name="Kamat A."/>
            <person name="Kamvysselis M."/>
            <person name="Karlsson E."/>
            <person name="Kells C."/>
            <person name="Kieu A."/>
            <person name="Kisner P."/>
            <person name="Kodira C."/>
            <person name="Kulbokas E."/>
            <person name="Labutti K."/>
            <person name="Lama D."/>
            <person name="Landers T."/>
            <person name="Leger J."/>
            <person name="Levine S."/>
            <person name="Lewis D."/>
            <person name="Lewis T."/>
            <person name="Lindblad-toh K."/>
            <person name="Liu X."/>
            <person name="Lokyitsang T."/>
            <person name="Lokyitsang Y."/>
            <person name="Lucien O."/>
            <person name="Lui A."/>
            <person name="Ma L.J."/>
            <person name="Mabbitt R."/>
            <person name="Macdonald J."/>
            <person name="Maclean C."/>
            <person name="Major J."/>
            <person name="Manning J."/>
            <person name="Marabella R."/>
            <person name="Maru K."/>
            <person name="Matthews C."/>
            <person name="Mauceli E."/>
            <person name="Mccarthy M."/>
            <person name="Mcdonough S."/>
            <person name="Mcghee T."/>
            <person name="Meldrim J."/>
            <person name="Meneus L."/>
            <person name="Mesirov J."/>
            <person name="Mihalev A."/>
            <person name="Mihova T."/>
            <person name="Mikkelsen T."/>
            <person name="Mlenga V."/>
            <person name="Moru K."/>
            <person name="Mozes J."/>
            <person name="Mulrain L."/>
            <person name="Munson G."/>
            <person name="Naylor J."/>
            <person name="Newes C."/>
            <person name="Nguyen C."/>
            <person name="Nguyen N."/>
            <person name="Nguyen T."/>
            <person name="Nicol R."/>
            <person name="Nielsen C."/>
            <person name="Nizzari M."/>
            <person name="Norbu C."/>
            <person name="Norbu N."/>
            <person name="O'donnell P."/>
            <person name="Okoawo O."/>
            <person name="O'leary S."/>
            <person name="Omotosho B."/>
            <person name="O'neill K."/>
            <person name="Osman S."/>
            <person name="Parker S."/>
            <person name="Perrin D."/>
            <person name="Phunkhang P."/>
            <person name="Piqani B."/>
            <person name="Purcell S."/>
            <person name="Rachupka T."/>
            <person name="Ramasamy U."/>
            <person name="Rameau R."/>
            <person name="Ray V."/>
            <person name="Raymond C."/>
            <person name="Retta R."/>
            <person name="Richardson S."/>
            <person name="Rise C."/>
            <person name="Rodriguez J."/>
            <person name="Rogers J."/>
            <person name="Rogov P."/>
            <person name="Rutman M."/>
            <person name="Schupbach R."/>
            <person name="Seaman C."/>
            <person name="Settipalli S."/>
            <person name="Sharpe T."/>
            <person name="Sheridan J."/>
            <person name="Sherpa N."/>
            <person name="Shi J."/>
            <person name="Smirnov S."/>
            <person name="Smith C."/>
            <person name="Sougnez C."/>
            <person name="Spencer B."/>
            <person name="Stalker J."/>
            <person name="Stange-thomann N."/>
            <person name="Stavropoulos S."/>
            <person name="Stetson K."/>
            <person name="Stone C."/>
            <person name="Stone S."/>
            <person name="Stubbs M."/>
            <person name="Talamas J."/>
            <person name="Tchuinga P."/>
            <person name="Tenzing P."/>
            <person name="Tesfaye S."/>
            <person name="Theodore J."/>
            <person name="Thoulutsang Y."/>
            <person name="Topham K."/>
            <person name="Towey S."/>
            <person name="Tsamla T."/>
            <person name="Tsomo N."/>
            <person name="Vallee D."/>
            <person name="Vassiliev H."/>
            <person name="Venkataraman V."/>
            <person name="Vinson J."/>
            <person name="Vo A."/>
            <person name="Wade C."/>
            <person name="Wang S."/>
            <person name="Wangchuk T."/>
            <person name="Wangdi T."/>
            <person name="Whittaker C."/>
            <person name="Wilkinson J."/>
            <person name="Wu Y."/>
            <person name="Wyman D."/>
            <person name="Yadav S."/>
            <person name="Yang S."/>
            <person name="Yang X."/>
            <person name="Yeager S."/>
            <person name="Yee E."/>
            <person name="Young G."/>
            <person name="Zainoun J."/>
            <person name="Zembeck L."/>
            <person name="Zimmer A."/>
            <person name="Zody M."/>
            <person name="Lander E."/>
        </authorList>
    </citation>
    <scope>NUCLEOTIDE SEQUENCE [LARGE SCALE GENOMIC DNA]</scope>
</reference>
<feature type="disulfide bond" evidence="5">
    <location>
        <begin position="165"/>
        <end position="192"/>
    </location>
</feature>
<comment type="caution">
    <text evidence="5">Lacks conserved residue(s) required for the propagation of feature annotation.</text>
</comment>
<dbReference type="InParanoid" id="H2YG52"/>
<feature type="disulfide bond" evidence="5">
    <location>
        <begin position="48"/>
        <end position="75"/>
    </location>
</feature>
<keyword evidence="2" id="KW-0677">Repeat</keyword>
<dbReference type="InterPro" id="IPR050350">
    <property type="entry name" value="Compl-Cell_Adhes-Reg"/>
</dbReference>
<dbReference type="Pfam" id="PF00084">
    <property type="entry name" value="Sushi"/>
    <property type="match status" value="5"/>
</dbReference>
<feature type="domain" description="Sushi" evidence="6">
    <location>
        <begin position="195"/>
        <end position="253"/>
    </location>
</feature>
<feature type="domain" description="Sushi" evidence="6">
    <location>
        <begin position="19"/>
        <end position="77"/>
    </location>
</feature>
<keyword evidence="8" id="KW-1185">Reference proteome</keyword>
<dbReference type="SUPFAM" id="SSF57535">
    <property type="entry name" value="Complement control module/SCR domain"/>
    <property type="match status" value="5"/>
</dbReference>
<evidence type="ECO:0000256" key="2">
    <source>
        <dbReference type="ARBA" id="ARBA00022737"/>
    </source>
</evidence>
<evidence type="ECO:0000256" key="5">
    <source>
        <dbReference type="PROSITE-ProRule" id="PRU00302"/>
    </source>
</evidence>
<evidence type="ECO:0000256" key="4">
    <source>
        <dbReference type="ARBA" id="ARBA00023180"/>
    </source>
</evidence>
<dbReference type="PROSITE" id="PS50923">
    <property type="entry name" value="SUSHI"/>
    <property type="match status" value="5"/>
</dbReference>
<accession>H2YG52</accession>
<dbReference type="InterPro" id="IPR000436">
    <property type="entry name" value="Sushi_SCR_CCP_dom"/>
</dbReference>
<dbReference type="HOGENOM" id="CLU_020107_5_1_1"/>
<dbReference type="OMA" id="RITIACK"/>
<keyword evidence="1 5" id="KW-0768">Sushi</keyword>
<feature type="domain" description="Sushi" evidence="6">
    <location>
        <begin position="139"/>
        <end position="194"/>
    </location>
</feature>
<dbReference type="STRING" id="51511.ENSCSAVP00000004301"/>
<dbReference type="PANTHER" id="PTHR19325:SF571">
    <property type="entry name" value="SUSHI DOMAIN-CONTAINING PROTEIN"/>
    <property type="match status" value="1"/>
</dbReference>
<feature type="disulfide bond" evidence="5">
    <location>
        <begin position="224"/>
        <end position="251"/>
    </location>
</feature>
<feature type="domain" description="Sushi" evidence="6">
    <location>
        <begin position="78"/>
        <end position="137"/>
    </location>
</feature>
<dbReference type="Proteomes" id="UP000007875">
    <property type="component" value="Unassembled WGS sequence"/>
</dbReference>
<dbReference type="GeneTree" id="ENSGT00940000163310"/>
<evidence type="ECO:0000259" key="6">
    <source>
        <dbReference type="PROSITE" id="PS50923"/>
    </source>
</evidence>
<dbReference type="Gene3D" id="2.10.70.10">
    <property type="entry name" value="Complement Module, domain 1"/>
    <property type="match status" value="5"/>
</dbReference>
<proteinExistence type="predicted"/>
<reference evidence="7" key="3">
    <citation type="submission" date="2025-09" db="UniProtKB">
        <authorList>
            <consortium name="Ensembl"/>
        </authorList>
    </citation>
    <scope>IDENTIFICATION</scope>
</reference>
<feature type="domain" description="Sushi" evidence="6">
    <location>
        <begin position="254"/>
        <end position="310"/>
    </location>
</feature>
<reference evidence="7" key="2">
    <citation type="submission" date="2025-08" db="UniProtKB">
        <authorList>
            <consortium name="Ensembl"/>
        </authorList>
    </citation>
    <scope>IDENTIFICATION</scope>
</reference>
<organism evidence="7 8">
    <name type="scientific">Ciona savignyi</name>
    <name type="common">Pacific transparent sea squirt</name>
    <dbReference type="NCBI Taxonomy" id="51511"/>
    <lineage>
        <taxon>Eukaryota</taxon>
        <taxon>Metazoa</taxon>
        <taxon>Chordata</taxon>
        <taxon>Tunicata</taxon>
        <taxon>Ascidiacea</taxon>
        <taxon>Phlebobranchia</taxon>
        <taxon>Cionidae</taxon>
        <taxon>Ciona</taxon>
    </lineage>
</organism>
<protein>
    <recommendedName>
        <fullName evidence="6">Sushi domain-containing protein</fullName>
    </recommendedName>
</protein>
<dbReference type="PANTHER" id="PTHR19325">
    <property type="entry name" value="COMPLEMENT COMPONENT-RELATED SUSHI DOMAIN-CONTAINING"/>
    <property type="match status" value="1"/>
</dbReference>
<evidence type="ECO:0000256" key="1">
    <source>
        <dbReference type="ARBA" id="ARBA00022659"/>
    </source>
</evidence>
<keyword evidence="3 5" id="KW-1015">Disulfide bond</keyword>
<dbReference type="AlphaFoldDB" id="H2YG52"/>
<dbReference type="eggNOG" id="KOG4297">
    <property type="taxonomic scope" value="Eukaryota"/>
</dbReference>
<dbReference type="SMART" id="SM00032">
    <property type="entry name" value="CCP"/>
    <property type="match status" value="5"/>
</dbReference>
<dbReference type="InterPro" id="IPR035976">
    <property type="entry name" value="Sushi/SCR/CCP_sf"/>
</dbReference>
<dbReference type="Ensembl" id="ENSCSAVT00000004365.1">
    <property type="protein sequence ID" value="ENSCSAVP00000004301.1"/>
    <property type="gene ID" value="ENSCSAVG00000002547.1"/>
</dbReference>
<keyword evidence="4" id="KW-0325">Glycoprotein</keyword>
<feature type="disulfide bond" evidence="5">
    <location>
        <begin position="283"/>
        <end position="310"/>
    </location>
</feature>
<sequence>VQCVGENTWSADPPVCQRMKCVRRNVANARASPNFGRHDFGSTVRYTCAGGYRLVGQRDVRCVGENTWSADPPVCERIQCQIRAVANARTLPEGQSVWYSGDNVTYECFVGYLMVGGALSTCRDDTTWSTPKPVCLRLLKCDVPNSIIFPNKDVFQPGEYVAYSCLPGYTLTGQNSTRCLPNGQWTGSRPECQKVRCPNLVVNNGGVSPVSHVWEFGDAATITCDDGHQLAGSGQVINCQANGEWDGAPSCEAITCPDRNVANAVKSLNQVIWHVNDVVSFVCEEGYRLEGQAASTCLENGQWSASLSQC</sequence>
<feature type="disulfide bond" evidence="5">
    <location>
        <begin position="108"/>
        <end position="135"/>
    </location>
</feature>
<evidence type="ECO:0000256" key="3">
    <source>
        <dbReference type="ARBA" id="ARBA00023157"/>
    </source>
</evidence>
<dbReference type="CDD" id="cd00033">
    <property type="entry name" value="CCP"/>
    <property type="match status" value="5"/>
</dbReference>
<name>H2YG52_CIOSA</name>
<evidence type="ECO:0000313" key="7">
    <source>
        <dbReference type="Ensembl" id="ENSCSAVP00000004301.1"/>
    </source>
</evidence>
<evidence type="ECO:0000313" key="8">
    <source>
        <dbReference type="Proteomes" id="UP000007875"/>
    </source>
</evidence>